<feature type="compositionally biased region" description="Pro residues" evidence="1">
    <location>
        <begin position="105"/>
        <end position="120"/>
    </location>
</feature>
<dbReference type="PROSITE" id="PS50888">
    <property type="entry name" value="BHLH"/>
    <property type="match status" value="1"/>
</dbReference>
<feature type="compositionally biased region" description="Low complexity" evidence="1">
    <location>
        <begin position="28"/>
        <end position="38"/>
    </location>
</feature>
<sequence>MGKRSHASHHTSRGATTPPHAPRGSHASPPTTRSPQSSPHKRRRGEAILPSKTSASDTAMTSTKTLTMLTSLDVLEGGGEVLRLGSSEGIKQEEDGEAAGYTSHAPPPRTLPATTSPPPTSTSEMSSSSCYPAFTSPPVTSSPPAPLSALYSPSQVAVSSPTCPPPSGAAPYTSDSLGQLGGKQRCHANARERDRTHRGPTLNTGSCLPSVNSAFSTLRTLIPTEPADRKLSKIETLRLASSYISHLGTQLLAGPVEQPCLRHSQYNYTGTGERRPVCTFLPRLPQETAEGRVTRGGGGCVGGSSDP</sequence>
<comment type="caution">
    <text evidence="3">The sequence shown here is derived from an EMBL/GenBank/DDBJ whole genome shotgun (WGS) entry which is preliminary data.</text>
</comment>
<evidence type="ECO:0000313" key="4">
    <source>
        <dbReference type="Proteomes" id="UP001487740"/>
    </source>
</evidence>
<dbReference type="PANTHER" id="PTHR23349">
    <property type="entry name" value="BASIC HELIX-LOOP-HELIX TRANSCRIPTION FACTOR, TWIST"/>
    <property type="match status" value="1"/>
</dbReference>
<dbReference type="Gene3D" id="4.10.280.10">
    <property type="entry name" value="Helix-loop-helix DNA-binding domain"/>
    <property type="match status" value="1"/>
</dbReference>
<dbReference type="PANTHER" id="PTHR23349:SF42">
    <property type="entry name" value="BHLH DOMAIN-CONTAINING PROTEIN"/>
    <property type="match status" value="1"/>
</dbReference>
<dbReference type="GO" id="GO:0046983">
    <property type="term" value="F:protein dimerization activity"/>
    <property type="evidence" value="ECO:0007669"/>
    <property type="project" value="InterPro"/>
</dbReference>
<dbReference type="EMBL" id="JARAKH010000031">
    <property type="protein sequence ID" value="KAK8386530.1"/>
    <property type="molecule type" value="Genomic_DNA"/>
</dbReference>
<dbReference type="Pfam" id="PF00010">
    <property type="entry name" value="HLH"/>
    <property type="match status" value="1"/>
</dbReference>
<feature type="region of interest" description="Disordered" evidence="1">
    <location>
        <begin position="83"/>
        <end position="205"/>
    </location>
</feature>
<dbReference type="InterPro" id="IPR036638">
    <property type="entry name" value="HLH_DNA-bd_sf"/>
</dbReference>
<organism evidence="3 4">
    <name type="scientific">Scylla paramamosain</name>
    <name type="common">Mud crab</name>
    <dbReference type="NCBI Taxonomy" id="85552"/>
    <lineage>
        <taxon>Eukaryota</taxon>
        <taxon>Metazoa</taxon>
        <taxon>Ecdysozoa</taxon>
        <taxon>Arthropoda</taxon>
        <taxon>Crustacea</taxon>
        <taxon>Multicrustacea</taxon>
        <taxon>Malacostraca</taxon>
        <taxon>Eumalacostraca</taxon>
        <taxon>Eucarida</taxon>
        <taxon>Decapoda</taxon>
        <taxon>Pleocyemata</taxon>
        <taxon>Brachyura</taxon>
        <taxon>Eubrachyura</taxon>
        <taxon>Portunoidea</taxon>
        <taxon>Portunidae</taxon>
        <taxon>Portuninae</taxon>
        <taxon>Scylla</taxon>
    </lineage>
</organism>
<feature type="region of interest" description="Disordered" evidence="1">
    <location>
        <begin position="1"/>
        <end position="62"/>
    </location>
</feature>
<protein>
    <recommendedName>
        <fullName evidence="2">BHLH domain-containing protein</fullName>
    </recommendedName>
</protein>
<dbReference type="SUPFAM" id="SSF47459">
    <property type="entry name" value="HLH, helix-loop-helix DNA-binding domain"/>
    <property type="match status" value="1"/>
</dbReference>
<keyword evidence="4" id="KW-1185">Reference proteome</keyword>
<proteinExistence type="predicted"/>
<dbReference type="GO" id="GO:0000977">
    <property type="term" value="F:RNA polymerase II transcription regulatory region sequence-specific DNA binding"/>
    <property type="evidence" value="ECO:0007669"/>
    <property type="project" value="TreeGrafter"/>
</dbReference>
<gene>
    <name evidence="3" type="ORF">O3P69_010871</name>
</gene>
<dbReference type="InterPro" id="IPR011598">
    <property type="entry name" value="bHLH_dom"/>
</dbReference>
<dbReference type="GO" id="GO:0000981">
    <property type="term" value="F:DNA-binding transcription factor activity, RNA polymerase II-specific"/>
    <property type="evidence" value="ECO:0007669"/>
    <property type="project" value="TreeGrafter"/>
</dbReference>
<feature type="domain" description="BHLH" evidence="2">
    <location>
        <begin position="195"/>
        <end position="247"/>
    </location>
</feature>
<evidence type="ECO:0000313" key="3">
    <source>
        <dbReference type="EMBL" id="KAK8386530.1"/>
    </source>
</evidence>
<feature type="compositionally biased region" description="Basic residues" evidence="1">
    <location>
        <begin position="1"/>
        <end position="12"/>
    </location>
</feature>
<dbReference type="InterPro" id="IPR050283">
    <property type="entry name" value="E-box_TF_Regulators"/>
</dbReference>
<dbReference type="Proteomes" id="UP001487740">
    <property type="component" value="Unassembled WGS sequence"/>
</dbReference>
<dbReference type="GO" id="GO:0032502">
    <property type="term" value="P:developmental process"/>
    <property type="evidence" value="ECO:0007669"/>
    <property type="project" value="TreeGrafter"/>
</dbReference>
<dbReference type="AlphaFoldDB" id="A0AAW0TFL7"/>
<dbReference type="CDD" id="cd11465">
    <property type="entry name" value="bHLH_TS_scleraxis_like"/>
    <property type="match status" value="1"/>
</dbReference>
<reference evidence="3 4" key="1">
    <citation type="submission" date="2023-03" db="EMBL/GenBank/DDBJ databases">
        <title>High-quality genome of Scylla paramamosain provides insights in environmental adaptation.</title>
        <authorList>
            <person name="Zhang L."/>
        </authorList>
    </citation>
    <scope>NUCLEOTIDE SEQUENCE [LARGE SCALE GENOMIC DNA]</scope>
    <source>
        <strain evidence="3">LZ_2023a</strain>
        <tissue evidence="3">Muscle</tissue>
    </source>
</reference>
<accession>A0AAW0TFL7</accession>
<evidence type="ECO:0000259" key="2">
    <source>
        <dbReference type="PROSITE" id="PS50888"/>
    </source>
</evidence>
<dbReference type="SMART" id="SM00353">
    <property type="entry name" value="HLH"/>
    <property type="match status" value="1"/>
</dbReference>
<evidence type="ECO:0000256" key="1">
    <source>
        <dbReference type="SAM" id="MobiDB-lite"/>
    </source>
</evidence>
<name>A0AAW0TFL7_SCYPA</name>